<evidence type="ECO:0000313" key="2">
    <source>
        <dbReference type="Proteomes" id="UP000199093"/>
    </source>
</evidence>
<dbReference type="STRING" id="555512.SAMN04487993_1001361"/>
<dbReference type="AlphaFoldDB" id="A0A1G8ICC9"/>
<name>A0A1G8ICC9_9RHOB</name>
<proteinExistence type="predicted"/>
<dbReference type="InterPro" id="IPR015278">
    <property type="entry name" value="BglII-like"/>
</dbReference>
<dbReference type="Pfam" id="PF09195">
    <property type="entry name" value="Endonuc-BglII"/>
    <property type="match status" value="1"/>
</dbReference>
<accession>A0A1G8ICC9</accession>
<keyword evidence="2" id="KW-1185">Reference proteome</keyword>
<keyword evidence="1" id="KW-0540">Nuclease</keyword>
<protein>
    <submittedName>
        <fullName evidence="1">Restriction endonuclease BglII</fullName>
    </submittedName>
</protein>
<dbReference type="SUPFAM" id="SSF52980">
    <property type="entry name" value="Restriction endonuclease-like"/>
    <property type="match status" value="1"/>
</dbReference>
<dbReference type="Proteomes" id="UP000199093">
    <property type="component" value="Unassembled WGS sequence"/>
</dbReference>
<dbReference type="InterPro" id="IPR011335">
    <property type="entry name" value="Restrct_endonuc-II-like"/>
</dbReference>
<dbReference type="OrthoDB" id="1956808at2"/>
<keyword evidence="1" id="KW-0255">Endonuclease</keyword>
<dbReference type="EMBL" id="FNEJ01000001">
    <property type="protein sequence ID" value="SDI16544.1"/>
    <property type="molecule type" value="Genomic_DNA"/>
</dbReference>
<gene>
    <name evidence="1" type="ORF">SAMN04487993_1001361</name>
</gene>
<keyword evidence="1" id="KW-0378">Hydrolase</keyword>
<sequence>MLQTLRDQGFDVLTRNHAEAILAFDFPEELAELVAALTAFRISLAELVGGGGGESRQTQRLRHALSATGWAKHSFNVRTVVDGREREAISHEVDHVRFGPTGTLALEIEWNNKDPFFDRDLENFQRLHALSAISLGIVVTRGASMQEAFFPRIAAWMNQQGLNSEADLDRLNITERTRAQRASVATRMARGMSFAEAFARTFVTSKFGPASTHWSKLEDRVARGVGNPCPLLLIGLPDSLLTDQPLEDPGALDLFSLDD</sequence>
<dbReference type="GO" id="GO:0009307">
    <property type="term" value="P:DNA restriction-modification system"/>
    <property type="evidence" value="ECO:0007669"/>
    <property type="project" value="InterPro"/>
</dbReference>
<dbReference type="GO" id="GO:0009036">
    <property type="term" value="F:type II site-specific deoxyribonuclease activity"/>
    <property type="evidence" value="ECO:0007669"/>
    <property type="project" value="InterPro"/>
</dbReference>
<dbReference type="RefSeq" id="WP_089842840.1">
    <property type="nucleotide sequence ID" value="NZ_FNEJ01000001.1"/>
</dbReference>
<reference evidence="1 2" key="1">
    <citation type="submission" date="2016-10" db="EMBL/GenBank/DDBJ databases">
        <authorList>
            <person name="de Groot N.N."/>
        </authorList>
    </citation>
    <scope>NUCLEOTIDE SEQUENCE [LARGE SCALE GENOMIC DNA]</scope>
    <source>
        <strain evidence="1 2">DSM 26424</strain>
    </source>
</reference>
<evidence type="ECO:0000313" key="1">
    <source>
        <dbReference type="EMBL" id="SDI16544.1"/>
    </source>
</evidence>
<organism evidence="1 2">
    <name type="scientific">Salipiger marinus</name>
    <dbReference type="NCBI Taxonomy" id="555512"/>
    <lineage>
        <taxon>Bacteria</taxon>
        <taxon>Pseudomonadati</taxon>
        <taxon>Pseudomonadota</taxon>
        <taxon>Alphaproteobacteria</taxon>
        <taxon>Rhodobacterales</taxon>
        <taxon>Roseobacteraceae</taxon>
        <taxon>Salipiger</taxon>
    </lineage>
</organism>